<dbReference type="PANTHER" id="PTHR43346:SF1">
    <property type="entry name" value="QUERCETIN 2,3-DIOXYGENASE-RELATED"/>
    <property type="match status" value="1"/>
</dbReference>
<dbReference type="InterPro" id="IPR014710">
    <property type="entry name" value="RmlC-like_jellyroll"/>
</dbReference>
<proteinExistence type="predicted"/>
<dbReference type="SUPFAM" id="SSF51182">
    <property type="entry name" value="RmlC-like cupins"/>
    <property type="match status" value="1"/>
</dbReference>
<dbReference type="Proteomes" id="UP000181936">
    <property type="component" value="Chromosome"/>
</dbReference>
<dbReference type="KEGG" id="bwh:A9C19_09815"/>
<dbReference type="Gene3D" id="2.60.120.10">
    <property type="entry name" value="Jelly Rolls"/>
    <property type="match status" value="1"/>
</dbReference>
<evidence type="ECO:0000313" key="2">
    <source>
        <dbReference type="EMBL" id="APH05020.1"/>
    </source>
</evidence>
<dbReference type="AlphaFoldDB" id="A0A1L3MRP3"/>
<sequence length="291" mass="33195">MIEVYHVNHFSGYQRNGTDQDAADVIMSKLNQTASKLELYYQLARVAPSSSANADLLQVMEEKNASLIRWCQMYRSLTGNEPTYHVQEIPFQGYVEGLQKAYQFEIDAIQEYRYSSDSLNQPMLQPLLLAERASEEQIATQLHKLIENRANKKDYGSNPYVVDINKATKENDTFRTAIWTGNNLQVTLMSIKPGDDIGLEIHPTIDQFIRLEKGQGLVEMGKRKNQLTYKKKVKDDYAIMVPAGTWHNVTNTGKVPMKLYAIYAPPEHPFGTVHMTKADAMAAERYLSHRN</sequence>
<reference evidence="2 3" key="1">
    <citation type="journal article" date="2016" name="Sci. Rep.">
        <title>Complete genome sequence and transcriptomic analysis of a novel marine strain Bacillus weihaiensis reveals the mechanism of brown algae degradation.</title>
        <authorList>
            <person name="Zhu Y."/>
            <person name="Chen P."/>
            <person name="Bao Y."/>
            <person name="Men Y."/>
            <person name="Zeng Y."/>
            <person name="Yang J."/>
            <person name="Sun J."/>
            <person name="Sun Y."/>
        </authorList>
    </citation>
    <scope>NUCLEOTIDE SEQUENCE [LARGE SCALE GENOMIC DNA]</scope>
    <source>
        <strain evidence="2 3">Alg07</strain>
    </source>
</reference>
<protein>
    <recommendedName>
        <fullName evidence="1">Cupin type-2 domain-containing protein</fullName>
    </recommendedName>
</protein>
<feature type="domain" description="Cupin type-2" evidence="1">
    <location>
        <begin position="188"/>
        <end position="263"/>
    </location>
</feature>
<name>A0A1L3MRP3_9BACI</name>
<dbReference type="InterPro" id="IPR011051">
    <property type="entry name" value="RmlC_Cupin_sf"/>
</dbReference>
<evidence type="ECO:0000259" key="1">
    <source>
        <dbReference type="Pfam" id="PF07883"/>
    </source>
</evidence>
<organism evidence="2 3">
    <name type="scientific">Bacillus weihaiensis</name>
    <dbReference type="NCBI Taxonomy" id="1547283"/>
    <lineage>
        <taxon>Bacteria</taxon>
        <taxon>Bacillati</taxon>
        <taxon>Bacillota</taxon>
        <taxon>Bacilli</taxon>
        <taxon>Bacillales</taxon>
        <taxon>Bacillaceae</taxon>
        <taxon>Bacillus</taxon>
    </lineage>
</organism>
<gene>
    <name evidence="2" type="ORF">A9C19_09815</name>
</gene>
<dbReference type="PANTHER" id="PTHR43346">
    <property type="entry name" value="LIGAND BINDING DOMAIN PROTEIN, PUTATIVE (AFU_ORTHOLOGUE AFUA_6G14370)-RELATED"/>
    <property type="match status" value="1"/>
</dbReference>
<dbReference type="EMBL" id="CP016020">
    <property type="protein sequence ID" value="APH05020.1"/>
    <property type="molecule type" value="Genomic_DNA"/>
</dbReference>
<accession>A0A1L3MRP3</accession>
<dbReference type="Pfam" id="PF07883">
    <property type="entry name" value="Cupin_2"/>
    <property type="match status" value="1"/>
</dbReference>
<dbReference type="InterPro" id="IPR052538">
    <property type="entry name" value="Flavonoid_dioxygenase-like"/>
</dbReference>
<dbReference type="CDD" id="cd02223">
    <property type="entry name" value="cupin_Bh2720-like"/>
    <property type="match status" value="1"/>
</dbReference>
<evidence type="ECO:0000313" key="3">
    <source>
        <dbReference type="Proteomes" id="UP000181936"/>
    </source>
</evidence>
<keyword evidence="3" id="KW-1185">Reference proteome</keyword>
<dbReference type="InterPro" id="IPR013096">
    <property type="entry name" value="Cupin_2"/>
</dbReference>